<dbReference type="PANTHER" id="PTHR30244:SF34">
    <property type="entry name" value="DTDP-4-AMINO-4,6-DIDEOXYGALACTOSE TRANSAMINASE"/>
    <property type="match status" value="1"/>
</dbReference>
<dbReference type="SUPFAM" id="SSF54631">
    <property type="entry name" value="CBS-domain pair"/>
    <property type="match status" value="1"/>
</dbReference>
<keyword evidence="10" id="KW-0129">CBS domain</keyword>
<evidence type="ECO:0000256" key="3">
    <source>
        <dbReference type="ARBA" id="ARBA00022576"/>
    </source>
</evidence>
<evidence type="ECO:0000256" key="2">
    <source>
        <dbReference type="ARBA" id="ARBA00005125"/>
    </source>
</evidence>
<dbReference type="Gene3D" id="3.90.1150.10">
    <property type="entry name" value="Aspartate Aminotransferase, domain 1"/>
    <property type="match status" value="1"/>
</dbReference>
<comment type="caution">
    <text evidence="13">The sequence shown here is derived from an EMBL/GenBank/DDBJ whole genome shotgun (WGS) entry which is preliminary data.</text>
</comment>
<feature type="domain" description="CBS" evidence="12">
    <location>
        <begin position="1"/>
        <end position="59"/>
    </location>
</feature>
<dbReference type="CDD" id="cd00616">
    <property type="entry name" value="AHBA_syn"/>
    <property type="match status" value="1"/>
</dbReference>
<name>A0A2M9G278_9PROT</name>
<dbReference type="GO" id="GO:0000271">
    <property type="term" value="P:polysaccharide biosynthetic process"/>
    <property type="evidence" value="ECO:0007669"/>
    <property type="project" value="TreeGrafter"/>
</dbReference>
<evidence type="ECO:0000256" key="9">
    <source>
        <dbReference type="ARBA" id="ARBA00074221"/>
    </source>
</evidence>
<evidence type="ECO:0000256" key="5">
    <source>
        <dbReference type="ARBA" id="ARBA00022898"/>
    </source>
</evidence>
<accession>A0A2M9G278</accession>
<dbReference type="EC" id="2.6.1.102" evidence="8"/>
<comment type="cofactor">
    <cofactor evidence="1">
        <name>pyridoxal 5'-phosphate</name>
        <dbReference type="ChEBI" id="CHEBI:597326"/>
    </cofactor>
</comment>
<keyword evidence="14" id="KW-1185">Reference proteome</keyword>
<dbReference type="GO" id="GO:0030170">
    <property type="term" value="F:pyridoxal phosphate binding"/>
    <property type="evidence" value="ECO:0007669"/>
    <property type="project" value="TreeGrafter"/>
</dbReference>
<gene>
    <name evidence="13" type="ORF">CVT23_08570</name>
</gene>
<dbReference type="InterPro" id="IPR015422">
    <property type="entry name" value="PyrdxlP-dep_Trfase_small"/>
</dbReference>
<dbReference type="SMART" id="SM00116">
    <property type="entry name" value="CBS"/>
    <property type="match status" value="2"/>
</dbReference>
<dbReference type="AlphaFoldDB" id="A0A2M9G278"/>
<evidence type="ECO:0000256" key="7">
    <source>
        <dbReference type="ARBA" id="ARBA00051587"/>
    </source>
</evidence>
<dbReference type="InterPro" id="IPR015421">
    <property type="entry name" value="PyrdxlP-dep_Trfase_major"/>
</dbReference>
<evidence type="ECO:0000256" key="6">
    <source>
        <dbReference type="ARBA" id="ARBA00037999"/>
    </source>
</evidence>
<keyword evidence="5 11" id="KW-0663">Pyridoxal phosphate</keyword>
<dbReference type="EMBL" id="PHIG01000031">
    <property type="protein sequence ID" value="PJK29823.1"/>
    <property type="molecule type" value="Genomic_DNA"/>
</dbReference>
<dbReference type="Gene3D" id="3.40.640.10">
    <property type="entry name" value="Type I PLP-dependent aspartate aminotransferase-like (Major domain)"/>
    <property type="match status" value="1"/>
</dbReference>
<dbReference type="Gene3D" id="3.10.580.10">
    <property type="entry name" value="CBS-domain"/>
    <property type="match status" value="1"/>
</dbReference>
<organism evidence="13 14">
    <name type="scientific">Minwuia thermotolerans</name>
    <dbReference type="NCBI Taxonomy" id="2056226"/>
    <lineage>
        <taxon>Bacteria</taxon>
        <taxon>Pseudomonadati</taxon>
        <taxon>Pseudomonadota</taxon>
        <taxon>Alphaproteobacteria</taxon>
        <taxon>Minwuiales</taxon>
        <taxon>Minwuiaceae</taxon>
        <taxon>Minwuia</taxon>
    </lineage>
</organism>
<reference evidence="13 14" key="1">
    <citation type="submission" date="2017-11" db="EMBL/GenBank/DDBJ databases">
        <title>Draft genome sequence of Rhizobiales bacterium SY3-13.</title>
        <authorList>
            <person name="Sun C."/>
        </authorList>
    </citation>
    <scope>NUCLEOTIDE SEQUENCE [LARGE SCALE GENOMIC DNA]</scope>
    <source>
        <strain evidence="13 14">SY3-13</strain>
    </source>
</reference>
<dbReference type="PANTHER" id="PTHR30244">
    <property type="entry name" value="TRANSAMINASE"/>
    <property type="match status" value="1"/>
</dbReference>
<dbReference type="InterPro" id="IPR015424">
    <property type="entry name" value="PyrdxlP-dep_Trfase"/>
</dbReference>
<evidence type="ECO:0000256" key="1">
    <source>
        <dbReference type="ARBA" id="ARBA00001933"/>
    </source>
</evidence>
<evidence type="ECO:0000313" key="14">
    <source>
        <dbReference type="Proteomes" id="UP000229498"/>
    </source>
</evidence>
<proteinExistence type="inferred from homology"/>
<dbReference type="PROSITE" id="PS51371">
    <property type="entry name" value="CBS"/>
    <property type="match status" value="1"/>
</dbReference>
<dbReference type="RefSeq" id="WP_277422316.1">
    <property type="nucleotide sequence ID" value="NZ_PHIG01000031.1"/>
</dbReference>
<keyword evidence="3 13" id="KW-0032">Aminotransferase</keyword>
<evidence type="ECO:0000313" key="13">
    <source>
        <dbReference type="EMBL" id="PJK29823.1"/>
    </source>
</evidence>
<dbReference type="InterPro" id="IPR000653">
    <property type="entry name" value="DegT/StrS_aminotransferase"/>
</dbReference>
<sequence>MITDLQPLLIEAKSTIREAMAQLNTASSGCLLLVDGNGALRRMITDGDLRRAVIAGHALDADLTVLEPVEPTVARRGLDEDGARRIMRERQVVHLPVLDETGRPVGLYHLGRMSAPILLSAPHMGETEQALVAEAFATNWIAPVGPHVDAFERELAETVEASEAVALSSGTAAIHLALRLLGVRRGDRVYCSSLTFVASANPILYEGAEPVFIDSEPESWNMSPAALERALEADRRAGRKPAAVIVVNIYGQSADMAPILDLCDAHDVPVIEDAAESLGARYRNRASGTLGRLGVYSFNGNKIITTSGGGALIGGDREMMAEARRLATQARDPASHYQHSTIGFNYRLSNVLAGIGRGQLKALDDRVARRRAIFERYRQGLGDLPGVGWMPEPEWSRSNRWLSVITLDPDRTDRHPYAIMRLLRQRNIETRPVWKPMHLQPLFRGADYFTHSERQSVSDRLFLTGLCLPSGTGMTDDEQGRVIDALTEAVAI</sequence>
<dbReference type="GO" id="GO:0102933">
    <property type="term" value="F:GDP-4-dehydro-6-deoxy-D-mannose-4-aminotransferase activity"/>
    <property type="evidence" value="ECO:0007669"/>
    <property type="project" value="UniProtKB-EC"/>
</dbReference>
<comment type="similarity">
    <text evidence="6 11">Belongs to the DegT/DnrJ/EryC1 family.</text>
</comment>
<dbReference type="FunFam" id="3.40.640.10:FF:000090">
    <property type="entry name" value="Pyridoxal phosphate-dependent aminotransferase"/>
    <property type="match status" value="1"/>
</dbReference>
<dbReference type="SUPFAM" id="SSF53383">
    <property type="entry name" value="PLP-dependent transferases"/>
    <property type="match status" value="1"/>
</dbReference>
<comment type="pathway">
    <text evidence="2">Bacterial outer membrane biogenesis; LPS O-antigen biosynthesis.</text>
</comment>
<evidence type="ECO:0000256" key="4">
    <source>
        <dbReference type="ARBA" id="ARBA00022679"/>
    </source>
</evidence>
<dbReference type="Proteomes" id="UP000229498">
    <property type="component" value="Unassembled WGS sequence"/>
</dbReference>
<evidence type="ECO:0000256" key="10">
    <source>
        <dbReference type="PROSITE-ProRule" id="PRU00703"/>
    </source>
</evidence>
<dbReference type="InterPro" id="IPR000644">
    <property type="entry name" value="CBS_dom"/>
</dbReference>
<evidence type="ECO:0000256" key="8">
    <source>
        <dbReference type="ARBA" id="ARBA00066317"/>
    </source>
</evidence>
<dbReference type="InterPro" id="IPR046342">
    <property type="entry name" value="CBS_dom_sf"/>
</dbReference>
<dbReference type="Pfam" id="PF01041">
    <property type="entry name" value="DegT_DnrJ_EryC1"/>
    <property type="match status" value="1"/>
</dbReference>
<keyword evidence="4 13" id="KW-0808">Transferase</keyword>
<protein>
    <recommendedName>
        <fullName evidence="9">GDP-perosamine synthase</fullName>
        <ecNumber evidence="8">2.6.1.102</ecNumber>
    </recommendedName>
</protein>
<evidence type="ECO:0000256" key="11">
    <source>
        <dbReference type="RuleBase" id="RU004508"/>
    </source>
</evidence>
<comment type="catalytic activity">
    <reaction evidence="7">
        <text>GDP-alpha-D-perosamine + 2-oxoglutarate = GDP-4-dehydro-alpha-D-rhamnose + L-glutamate</text>
        <dbReference type="Rhea" id="RHEA:36779"/>
        <dbReference type="ChEBI" id="CHEBI:16810"/>
        <dbReference type="ChEBI" id="CHEBI:29985"/>
        <dbReference type="ChEBI" id="CHEBI:57964"/>
        <dbReference type="ChEBI" id="CHEBI:73996"/>
        <dbReference type="EC" id="2.6.1.102"/>
    </reaction>
</comment>
<evidence type="ECO:0000259" key="12">
    <source>
        <dbReference type="PROSITE" id="PS51371"/>
    </source>
</evidence>